<dbReference type="Pfam" id="PF12419">
    <property type="entry name" value="DUF3670"/>
    <property type="match status" value="1"/>
</dbReference>
<dbReference type="Proteomes" id="UP000295444">
    <property type="component" value="Unassembled WGS sequence"/>
</dbReference>
<dbReference type="InterPro" id="IPR027417">
    <property type="entry name" value="P-loop_NTPase"/>
</dbReference>
<dbReference type="AlphaFoldDB" id="A0A4R6SIL7"/>
<dbReference type="PROSITE" id="PS51192">
    <property type="entry name" value="HELICASE_ATP_BIND_1"/>
    <property type="match status" value="1"/>
</dbReference>
<evidence type="ECO:0000259" key="2">
    <source>
        <dbReference type="PROSITE" id="PS51192"/>
    </source>
</evidence>
<keyword evidence="1" id="KW-0378">Hydrolase</keyword>
<dbReference type="Gene3D" id="3.40.50.10810">
    <property type="entry name" value="Tandem AAA-ATPase domain"/>
    <property type="match status" value="1"/>
</dbReference>
<keyword evidence="5" id="KW-1185">Reference proteome</keyword>
<dbReference type="PROSITE" id="PS51194">
    <property type="entry name" value="HELICASE_CTER"/>
    <property type="match status" value="1"/>
</dbReference>
<accession>A0A4R6SIL7</accession>
<organism evidence="4 5">
    <name type="scientific">Labedaea rhizosphaerae</name>
    <dbReference type="NCBI Taxonomy" id="598644"/>
    <lineage>
        <taxon>Bacteria</taxon>
        <taxon>Bacillati</taxon>
        <taxon>Actinomycetota</taxon>
        <taxon>Actinomycetes</taxon>
        <taxon>Pseudonocardiales</taxon>
        <taxon>Pseudonocardiaceae</taxon>
        <taxon>Labedaea</taxon>
    </lineage>
</organism>
<dbReference type="SUPFAM" id="SSF52540">
    <property type="entry name" value="P-loop containing nucleoside triphosphate hydrolases"/>
    <property type="match status" value="2"/>
</dbReference>
<dbReference type="FunFam" id="3.40.50.300:FF:000533">
    <property type="entry name" value="Helicase, Snf2 family"/>
    <property type="match status" value="1"/>
</dbReference>
<evidence type="ECO:0000313" key="4">
    <source>
        <dbReference type="EMBL" id="TDQ04126.1"/>
    </source>
</evidence>
<dbReference type="CDD" id="cd18012">
    <property type="entry name" value="DEXQc_arch_SWI2_SNF2"/>
    <property type="match status" value="1"/>
</dbReference>
<dbReference type="RefSeq" id="WP_133847091.1">
    <property type="nucleotide sequence ID" value="NZ_SNXZ01000001.1"/>
</dbReference>
<evidence type="ECO:0000313" key="5">
    <source>
        <dbReference type="Proteomes" id="UP000295444"/>
    </source>
</evidence>
<dbReference type="SMART" id="SM00490">
    <property type="entry name" value="HELICc"/>
    <property type="match status" value="1"/>
</dbReference>
<dbReference type="Pfam" id="PF00176">
    <property type="entry name" value="SNF2-rel_dom"/>
    <property type="match status" value="1"/>
</dbReference>
<dbReference type="CDD" id="cd18793">
    <property type="entry name" value="SF2_C_SNF"/>
    <property type="match status" value="1"/>
</dbReference>
<keyword evidence="4" id="KW-0347">Helicase</keyword>
<dbReference type="PANTHER" id="PTHR10799">
    <property type="entry name" value="SNF2/RAD54 HELICASE FAMILY"/>
    <property type="match status" value="1"/>
</dbReference>
<reference evidence="4 5" key="1">
    <citation type="submission" date="2019-03" db="EMBL/GenBank/DDBJ databases">
        <title>Genomic Encyclopedia of Type Strains, Phase IV (KMG-IV): sequencing the most valuable type-strain genomes for metagenomic binning, comparative biology and taxonomic classification.</title>
        <authorList>
            <person name="Goeker M."/>
        </authorList>
    </citation>
    <scope>NUCLEOTIDE SEQUENCE [LARGE SCALE GENOMIC DNA]</scope>
    <source>
        <strain evidence="4 5">DSM 45361</strain>
    </source>
</reference>
<dbReference type="GO" id="GO:0004386">
    <property type="term" value="F:helicase activity"/>
    <property type="evidence" value="ECO:0007669"/>
    <property type="project" value="UniProtKB-KW"/>
</dbReference>
<evidence type="ECO:0000256" key="1">
    <source>
        <dbReference type="ARBA" id="ARBA00022801"/>
    </source>
</evidence>
<gene>
    <name evidence="4" type="ORF">EV186_10167</name>
</gene>
<name>A0A4R6SIL7_LABRH</name>
<sequence>MLVLHAVTDAEGALAFWAEDSALPSRASGRATKAARPHPFAVSSDTLGTLALGEPDTLTLRLPAHPSAPVPSPELVRDPLAEGQAPRGTVELRQWLVPALRIDPASAPGLLAEPPDEVRLGPSCRFLGELAELADDLVRRGRFLPGLVDGKARWRPVLSGVDAARYSALLAVQPPSLTAAGNDGVLGLLDSLVDSAVRLALPDKDFGIDGPIGAWLRALTGEPVVDADPEALRRLGGRLDQWRASAVSDSPVRTCFRLRAPDQNEPAEESWRLELLMQPSAEPSLLVPAAQVWRDGGVLHRWLDDPQEQLLADLGRASRIVPLLDAALREAHPSRLHFDLDGAYEFLGKAAALDQAGFGVLLPSSWRRPGELSLKLSTKGAPASGVVAKAEGALNRASLVSYDWRLALGDDELTEGELAELAAAKVPMVRMRGQWVQVDAKQLAAGLAFLRHYGSGQMPIGQALLQAGLESFDGAGAPPLPVSAVTGDGWVGDLLSGQPEQYLTPVDPPVEFEAELRPYQKRGLAWLAFLDNLGLGGCLADDMGLGKTVQLLALEALRRKHDDRDPTLIVCPMSLVGTWQREAQRFTPHLRVHVHHGGSRLGGSRLADAVAAADLVITTYHVLTRDVEELSALRWDRVVADEAQNIKNSASRQSHSVRGIPARQRIALTGTPVENRLAELWSILDFANPGSLGSLSSFRARFAVPVERYGDQDAAARLRKVTAPFVLRRLKTDPDVIGDLPEKIEIRQLCPLTAEQASLYRAVVDDMLGKIDGSEGIERKGLVLSTIMKLKQVCNHPAQFLRDGSRIAGRSGKLARAEELIEEALAEGDRVLCFTQFAEYGSMLVPHLSARFDTEVAFLHGGTPKKSRDAMVERFQSDDGPRIFLLSLKAGGTGLTLTAANQVIHLDRWWNPAVEDQASDRAYRIGQRRDVQVRKLVCLGTLEERIDAMIEEKKALAQLVVGSGEGWLTELSTSSLRELLTLSSEAIDA</sequence>
<keyword evidence="4" id="KW-0547">Nucleotide-binding</keyword>
<dbReference type="InterPro" id="IPR014001">
    <property type="entry name" value="Helicase_ATP-bd"/>
</dbReference>
<dbReference type="Gene3D" id="3.40.50.300">
    <property type="entry name" value="P-loop containing nucleotide triphosphate hydrolases"/>
    <property type="match status" value="1"/>
</dbReference>
<dbReference type="EMBL" id="SNXZ01000001">
    <property type="protein sequence ID" value="TDQ04126.1"/>
    <property type="molecule type" value="Genomic_DNA"/>
</dbReference>
<dbReference type="InterPro" id="IPR000330">
    <property type="entry name" value="SNF2_N"/>
</dbReference>
<dbReference type="GO" id="GO:0016787">
    <property type="term" value="F:hydrolase activity"/>
    <property type="evidence" value="ECO:0007669"/>
    <property type="project" value="UniProtKB-KW"/>
</dbReference>
<comment type="caution">
    <text evidence="4">The sequence shown here is derived from an EMBL/GenBank/DDBJ whole genome shotgun (WGS) entry which is preliminary data.</text>
</comment>
<dbReference type="InterPro" id="IPR022138">
    <property type="entry name" value="DUF3670"/>
</dbReference>
<dbReference type="FunFam" id="3.40.50.10810:FF:000031">
    <property type="entry name" value="Helicase, SNF2/RAD54 family"/>
    <property type="match status" value="1"/>
</dbReference>
<dbReference type="InterPro" id="IPR049730">
    <property type="entry name" value="SNF2/RAD54-like_C"/>
</dbReference>
<feature type="domain" description="Helicase C-terminal" evidence="3">
    <location>
        <begin position="816"/>
        <end position="988"/>
    </location>
</feature>
<dbReference type="OrthoDB" id="9760715at2"/>
<keyword evidence="4" id="KW-0067">ATP-binding</keyword>
<proteinExistence type="predicted"/>
<dbReference type="SMART" id="SM00487">
    <property type="entry name" value="DEXDc"/>
    <property type="match status" value="1"/>
</dbReference>
<dbReference type="GO" id="GO:0005524">
    <property type="term" value="F:ATP binding"/>
    <property type="evidence" value="ECO:0007669"/>
    <property type="project" value="InterPro"/>
</dbReference>
<feature type="domain" description="Helicase ATP-binding" evidence="2">
    <location>
        <begin position="528"/>
        <end position="690"/>
    </location>
</feature>
<evidence type="ECO:0000259" key="3">
    <source>
        <dbReference type="PROSITE" id="PS51194"/>
    </source>
</evidence>
<dbReference type="InterPro" id="IPR001650">
    <property type="entry name" value="Helicase_C-like"/>
</dbReference>
<dbReference type="InterPro" id="IPR038718">
    <property type="entry name" value="SNF2-like_sf"/>
</dbReference>
<dbReference type="Pfam" id="PF00271">
    <property type="entry name" value="Helicase_C"/>
    <property type="match status" value="1"/>
</dbReference>
<protein>
    <submittedName>
        <fullName evidence="4">SNF2 family DNA or RNA helicase</fullName>
    </submittedName>
</protein>